<proteinExistence type="predicted"/>
<dbReference type="STRING" id="29364.SAMN04487772_11052"/>
<dbReference type="Pfam" id="PF13529">
    <property type="entry name" value="Peptidase_C39_2"/>
    <property type="match status" value="1"/>
</dbReference>
<feature type="domain" description="Peptidase C39-like" evidence="1">
    <location>
        <begin position="160"/>
        <end position="293"/>
    </location>
</feature>
<gene>
    <name evidence="2" type="ORF">SAMN04487772_11052</name>
</gene>
<evidence type="ECO:0000313" key="2">
    <source>
        <dbReference type="EMBL" id="SET19986.1"/>
    </source>
</evidence>
<dbReference type="InterPro" id="IPR039564">
    <property type="entry name" value="Peptidase_C39-like"/>
</dbReference>
<dbReference type="AlphaFoldDB" id="A0A1I0CLB2"/>
<dbReference type="Proteomes" id="UP000199800">
    <property type="component" value="Unassembled WGS sequence"/>
</dbReference>
<name>A0A1I0CLB2_9FIRM</name>
<evidence type="ECO:0000313" key="3">
    <source>
        <dbReference type="Proteomes" id="UP000199800"/>
    </source>
</evidence>
<organism evidence="2 3">
    <name type="scientific">[Clostridium] polysaccharolyticum</name>
    <dbReference type="NCBI Taxonomy" id="29364"/>
    <lineage>
        <taxon>Bacteria</taxon>
        <taxon>Bacillati</taxon>
        <taxon>Bacillota</taxon>
        <taxon>Clostridia</taxon>
        <taxon>Lachnospirales</taxon>
        <taxon>Lachnospiraceae</taxon>
    </lineage>
</organism>
<evidence type="ECO:0000259" key="1">
    <source>
        <dbReference type="Pfam" id="PF13529"/>
    </source>
</evidence>
<accession>A0A1I0CLB2</accession>
<dbReference type="RefSeq" id="WP_242939703.1">
    <property type="nucleotide sequence ID" value="NZ_FOHN01000010.1"/>
</dbReference>
<keyword evidence="3" id="KW-1185">Reference proteome</keyword>
<reference evidence="2 3" key="1">
    <citation type="submission" date="2016-10" db="EMBL/GenBank/DDBJ databases">
        <authorList>
            <person name="de Groot N.N."/>
        </authorList>
    </citation>
    <scope>NUCLEOTIDE SEQUENCE [LARGE SCALE GENOMIC DNA]</scope>
    <source>
        <strain evidence="2 3">DSM 1801</strain>
    </source>
</reference>
<dbReference type="Gene3D" id="3.90.70.10">
    <property type="entry name" value="Cysteine proteinases"/>
    <property type="match status" value="1"/>
</dbReference>
<dbReference type="EMBL" id="FOHN01000010">
    <property type="protein sequence ID" value="SET19986.1"/>
    <property type="molecule type" value="Genomic_DNA"/>
</dbReference>
<protein>
    <submittedName>
        <fullName evidence="2">Peptidase_C39 like family protein</fullName>
    </submittedName>
</protein>
<sequence length="319" mass="36202">MSIDQSTFHKQQERASQRRYIAMKRRQKKIRRIKRRLRRLCVIACLVVFCVAGRQVVKRQDSFHIDLKHLEQTANEPEHSSKKQPVKTRRYAKEEVNSALEVMAHASSKYQKIYENKENYPEDLLLALCNNDEMLDFVLGYPDGSSDKAIKLSKKELKASVPLFLQWDKRWGYASYGNSCIGISGCAPTCISMVAVGLTGNVNATPREVAQYASDKGYYLDGTGTQWSFLSEGGEQFGIHGRELGLDKKQIEGHLKEGHPIICSMGPGDFTTQGHFIVLTGLEDGKITVNDPNSRQRSCILWDYDTLAKQMKNLWVYTA</sequence>